<proteinExistence type="predicted"/>
<protein>
    <submittedName>
        <fullName evidence="2">Uncharacterized protein</fullName>
    </submittedName>
</protein>
<feature type="region of interest" description="Disordered" evidence="1">
    <location>
        <begin position="1"/>
        <end position="26"/>
    </location>
</feature>
<dbReference type="Proteomes" id="UP000030758">
    <property type="component" value="Unassembled WGS sequence"/>
</dbReference>
<gene>
    <name evidence="2" type="ORF">M513_00566</name>
    <name evidence="3" type="ORF">M514_00566</name>
</gene>
<dbReference type="Proteomes" id="UP000030764">
    <property type="component" value="Unassembled WGS sequence"/>
</dbReference>
<name>A0A085MM94_9BILA</name>
<organism evidence="2 4">
    <name type="scientific">Trichuris suis</name>
    <name type="common">pig whipworm</name>
    <dbReference type="NCBI Taxonomy" id="68888"/>
    <lineage>
        <taxon>Eukaryota</taxon>
        <taxon>Metazoa</taxon>
        <taxon>Ecdysozoa</taxon>
        <taxon>Nematoda</taxon>
        <taxon>Enoplea</taxon>
        <taxon>Dorylaimia</taxon>
        <taxon>Trichinellida</taxon>
        <taxon>Trichuridae</taxon>
        <taxon>Trichuris</taxon>
    </lineage>
</organism>
<accession>A0A085MM94</accession>
<dbReference type="EMBL" id="KL367689">
    <property type="protein sequence ID" value="KFD60168.1"/>
    <property type="molecule type" value="Genomic_DNA"/>
</dbReference>
<sequence>MTNRPPPNVFSKRDETSTSASAMGSAGRCARRILFSVWRRASAIETSIIGDGSACGLDTSLPYFQGLRASLSWRDALSVLPTQWLRNRGSSGSR</sequence>
<evidence type="ECO:0000313" key="2">
    <source>
        <dbReference type="EMBL" id="KFD58340.1"/>
    </source>
</evidence>
<dbReference type="AlphaFoldDB" id="A0A085MM94"/>
<evidence type="ECO:0000313" key="3">
    <source>
        <dbReference type="EMBL" id="KFD60168.1"/>
    </source>
</evidence>
<evidence type="ECO:0000256" key="1">
    <source>
        <dbReference type="SAM" id="MobiDB-lite"/>
    </source>
</evidence>
<dbReference type="EMBL" id="KL363184">
    <property type="protein sequence ID" value="KFD58340.1"/>
    <property type="molecule type" value="Genomic_DNA"/>
</dbReference>
<feature type="compositionally biased region" description="Low complexity" evidence="1">
    <location>
        <begin position="17"/>
        <end position="26"/>
    </location>
</feature>
<keyword evidence="4" id="KW-1185">Reference proteome</keyword>
<reference evidence="2 4" key="1">
    <citation type="journal article" date="2014" name="Nat. Genet.">
        <title>Genome and transcriptome of the porcine whipworm Trichuris suis.</title>
        <authorList>
            <person name="Jex A.R."/>
            <person name="Nejsum P."/>
            <person name="Schwarz E.M."/>
            <person name="Hu L."/>
            <person name="Young N.D."/>
            <person name="Hall R.S."/>
            <person name="Korhonen P.K."/>
            <person name="Liao S."/>
            <person name="Thamsborg S."/>
            <person name="Xia J."/>
            <person name="Xu P."/>
            <person name="Wang S."/>
            <person name="Scheerlinck J.P."/>
            <person name="Hofmann A."/>
            <person name="Sternberg P.W."/>
            <person name="Wang J."/>
            <person name="Gasser R.B."/>
        </authorList>
    </citation>
    <scope>NUCLEOTIDE SEQUENCE [LARGE SCALE GENOMIC DNA]</scope>
    <source>
        <strain evidence="3">DCEP-RM93F</strain>
        <strain evidence="2">DCEP-RM93M</strain>
    </source>
</reference>
<evidence type="ECO:0000313" key="4">
    <source>
        <dbReference type="Proteomes" id="UP000030764"/>
    </source>
</evidence>